<dbReference type="GO" id="GO:0016020">
    <property type="term" value="C:membrane"/>
    <property type="evidence" value="ECO:0007669"/>
    <property type="project" value="TreeGrafter"/>
</dbReference>
<dbReference type="InterPro" id="IPR001401">
    <property type="entry name" value="Dynamin_GTPase"/>
</dbReference>
<dbReference type="GO" id="GO:0016559">
    <property type="term" value="P:peroxisome fission"/>
    <property type="evidence" value="ECO:0007669"/>
    <property type="project" value="TreeGrafter"/>
</dbReference>
<dbReference type="InterPro" id="IPR030381">
    <property type="entry name" value="G_DYNAMIN_dom"/>
</dbReference>
<dbReference type="PROSITE" id="PS51388">
    <property type="entry name" value="GED"/>
    <property type="match status" value="1"/>
</dbReference>
<dbReference type="Pfam" id="PF00350">
    <property type="entry name" value="Dynamin_N"/>
    <property type="match status" value="1"/>
</dbReference>
<evidence type="ECO:0000259" key="3">
    <source>
        <dbReference type="PROSITE" id="PS51388"/>
    </source>
</evidence>
<dbReference type="OrthoDB" id="415706at2759"/>
<accession>A0A6A6H2A1</accession>
<dbReference type="Pfam" id="PF01031">
    <property type="entry name" value="Dynamin_M"/>
    <property type="match status" value="1"/>
</dbReference>
<dbReference type="Proteomes" id="UP000800092">
    <property type="component" value="Unassembled WGS sequence"/>
</dbReference>
<keyword evidence="1" id="KW-0547">Nucleotide-binding</keyword>
<protein>
    <recommendedName>
        <fullName evidence="7">P-loop containing nucleoside triphosphate hydrolase protein</fullName>
    </recommendedName>
</protein>
<dbReference type="GO" id="GO:0005874">
    <property type="term" value="C:microtubule"/>
    <property type="evidence" value="ECO:0007669"/>
    <property type="project" value="TreeGrafter"/>
</dbReference>
<dbReference type="PANTHER" id="PTHR11566:SF66">
    <property type="entry name" value="INTERFERON-INDUCED GTP-BINDING PROTEIN MX"/>
    <property type="match status" value="1"/>
</dbReference>
<keyword evidence="6" id="KW-1185">Reference proteome</keyword>
<dbReference type="SMART" id="SM00053">
    <property type="entry name" value="DYNc"/>
    <property type="match status" value="1"/>
</dbReference>
<dbReference type="EMBL" id="ML991820">
    <property type="protein sequence ID" value="KAF2231997.1"/>
    <property type="molecule type" value="Genomic_DNA"/>
</dbReference>
<dbReference type="PANTHER" id="PTHR11566">
    <property type="entry name" value="DYNAMIN"/>
    <property type="match status" value="1"/>
</dbReference>
<dbReference type="PRINTS" id="PR00195">
    <property type="entry name" value="DYNAMIN"/>
</dbReference>
<dbReference type="InterPro" id="IPR000375">
    <property type="entry name" value="Dynamin_stalk"/>
</dbReference>
<reference evidence="5" key="1">
    <citation type="journal article" date="2020" name="Stud. Mycol.">
        <title>101 Dothideomycetes genomes: a test case for predicting lifestyles and emergence of pathogens.</title>
        <authorList>
            <person name="Haridas S."/>
            <person name="Albert R."/>
            <person name="Binder M."/>
            <person name="Bloem J."/>
            <person name="Labutti K."/>
            <person name="Salamov A."/>
            <person name="Andreopoulos B."/>
            <person name="Baker S."/>
            <person name="Barry K."/>
            <person name="Bills G."/>
            <person name="Bluhm B."/>
            <person name="Cannon C."/>
            <person name="Castanera R."/>
            <person name="Culley D."/>
            <person name="Daum C."/>
            <person name="Ezra D."/>
            <person name="Gonzalez J."/>
            <person name="Henrissat B."/>
            <person name="Kuo A."/>
            <person name="Liang C."/>
            <person name="Lipzen A."/>
            <person name="Lutzoni F."/>
            <person name="Magnuson J."/>
            <person name="Mondo S."/>
            <person name="Nolan M."/>
            <person name="Ohm R."/>
            <person name="Pangilinan J."/>
            <person name="Park H.-J."/>
            <person name="Ramirez L."/>
            <person name="Alfaro M."/>
            <person name="Sun H."/>
            <person name="Tritt A."/>
            <person name="Yoshinaga Y."/>
            <person name="Zwiers L.-H."/>
            <person name="Turgeon B."/>
            <person name="Goodwin S."/>
            <person name="Spatafora J."/>
            <person name="Crous P."/>
            <person name="Grigoriev I."/>
        </authorList>
    </citation>
    <scope>NUCLEOTIDE SEQUENCE</scope>
    <source>
        <strain evidence="5">Tuck. ex Michener</strain>
    </source>
</reference>
<dbReference type="GO" id="GO:0000266">
    <property type="term" value="P:mitochondrial fission"/>
    <property type="evidence" value="ECO:0007669"/>
    <property type="project" value="TreeGrafter"/>
</dbReference>
<dbReference type="InterPro" id="IPR022812">
    <property type="entry name" value="Dynamin"/>
</dbReference>
<dbReference type="GO" id="GO:0003924">
    <property type="term" value="F:GTPase activity"/>
    <property type="evidence" value="ECO:0007669"/>
    <property type="project" value="InterPro"/>
</dbReference>
<feature type="domain" description="Dynamin-type G" evidence="4">
    <location>
        <begin position="30"/>
        <end position="306"/>
    </location>
</feature>
<dbReference type="InterPro" id="IPR020850">
    <property type="entry name" value="GED_dom"/>
</dbReference>
<evidence type="ECO:0000256" key="1">
    <source>
        <dbReference type="ARBA" id="ARBA00022741"/>
    </source>
</evidence>
<dbReference type="InterPro" id="IPR027417">
    <property type="entry name" value="P-loop_NTPase"/>
</dbReference>
<evidence type="ECO:0000259" key="4">
    <source>
        <dbReference type="PROSITE" id="PS51718"/>
    </source>
</evidence>
<sequence length="714" mass="81554">MENLSAFRSDKQRAVLDMVLKLNETGLASVLEFPQIVVTGDQSAGKSSVLEAISGLKYPRREGMCTRCAIEVVLREADKLSITARIIPHRESRRLYSELQNLTSFRETIEDISNLPDLIEKAMICMGLNDKSGKRGPRAFSRDLLRVEMNGPGVPELTLVDLPGLIHATKNEQDEEDVKATHALTKNYLKNRRTIVLAIISAKNDYANQVIINLCKQHGATSRTLGIITKPNYLLPNSELEAEFVSLSDNNDNLESTSNFEERLGSEIDFFGKGIWTTRDSRTLGIDALRSRLSKLLESHLRQKLPELRSELGQKLSQTKKQLLGLGEFRKTISEKREQLFDISWSLGGIIVAAVKGDYEADFFGQVDTSTDIDAQTNVVRLRAVIQYLNRKFTKHMRLHGHKYTIAFGGIEDVLEEDPEQDWDDVEDYDQLAKTLKPKNWNRLQAERWVLKILQRCKGRELPGSYNPELIRLLFSEQSEPWEKIASTHIDHVAKACHRFLLLALRHVTREDIRDRLYRSRIRHALNNEVAVARKELENILEDKNGPPVSYNHTFTLTVQRLRHRKYCSILKRMSRANTTFINVDDSEMTTIDPQVWAKHYVDPDKLREVAREAADMDRFSASEALDSQIAYYKDELKYFIDVVTKQVVERRLIKPLASIVKTSLSAEKLSDKEISDITAEPLDVSSQREELEHLVGILEQGDETFEQVELTLG</sequence>
<evidence type="ECO:0008006" key="7">
    <source>
        <dbReference type="Google" id="ProtNLM"/>
    </source>
</evidence>
<evidence type="ECO:0000256" key="2">
    <source>
        <dbReference type="ARBA" id="ARBA00023134"/>
    </source>
</evidence>
<name>A0A6A6H2A1_VIRVR</name>
<dbReference type="InterPro" id="IPR045063">
    <property type="entry name" value="Dynamin_N"/>
</dbReference>
<dbReference type="GO" id="GO:0048312">
    <property type="term" value="P:intracellular distribution of mitochondria"/>
    <property type="evidence" value="ECO:0007669"/>
    <property type="project" value="TreeGrafter"/>
</dbReference>
<dbReference type="SUPFAM" id="SSF52540">
    <property type="entry name" value="P-loop containing nucleoside triphosphate hydrolases"/>
    <property type="match status" value="1"/>
</dbReference>
<dbReference type="AlphaFoldDB" id="A0A6A6H2A1"/>
<dbReference type="GO" id="GO:0006897">
    <property type="term" value="P:endocytosis"/>
    <property type="evidence" value="ECO:0007669"/>
    <property type="project" value="TreeGrafter"/>
</dbReference>
<dbReference type="GO" id="GO:0005525">
    <property type="term" value="F:GTP binding"/>
    <property type="evidence" value="ECO:0007669"/>
    <property type="project" value="InterPro"/>
</dbReference>
<proteinExistence type="predicted"/>
<gene>
    <name evidence="5" type="ORF">EV356DRAFT_550882</name>
</gene>
<dbReference type="CDD" id="cd08771">
    <property type="entry name" value="DLP_1"/>
    <property type="match status" value="1"/>
</dbReference>
<keyword evidence="2" id="KW-0342">GTP-binding</keyword>
<dbReference type="Gene3D" id="3.40.50.300">
    <property type="entry name" value="P-loop containing nucleotide triphosphate hydrolases"/>
    <property type="match status" value="1"/>
</dbReference>
<dbReference type="GO" id="GO:0005739">
    <property type="term" value="C:mitochondrion"/>
    <property type="evidence" value="ECO:0007669"/>
    <property type="project" value="TreeGrafter"/>
</dbReference>
<organism evidence="5 6">
    <name type="scientific">Viridothelium virens</name>
    <name type="common">Speckled blister lichen</name>
    <name type="synonym">Trypethelium virens</name>
    <dbReference type="NCBI Taxonomy" id="1048519"/>
    <lineage>
        <taxon>Eukaryota</taxon>
        <taxon>Fungi</taxon>
        <taxon>Dikarya</taxon>
        <taxon>Ascomycota</taxon>
        <taxon>Pezizomycotina</taxon>
        <taxon>Dothideomycetes</taxon>
        <taxon>Dothideomycetes incertae sedis</taxon>
        <taxon>Trypetheliales</taxon>
        <taxon>Trypetheliaceae</taxon>
        <taxon>Viridothelium</taxon>
    </lineage>
</organism>
<feature type="domain" description="GED" evidence="3">
    <location>
        <begin position="622"/>
        <end position="714"/>
    </location>
</feature>
<dbReference type="GO" id="GO:0008017">
    <property type="term" value="F:microtubule binding"/>
    <property type="evidence" value="ECO:0007669"/>
    <property type="project" value="TreeGrafter"/>
</dbReference>
<dbReference type="PROSITE" id="PS51718">
    <property type="entry name" value="G_DYNAMIN_2"/>
    <property type="match status" value="1"/>
</dbReference>
<evidence type="ECO:0000313" key="5">
    <source>
        <dbReference type="EMBL" id="KAF2231997.1"/>
    </source>
</evidence>
<evidence type="ECO:0000313" key="6">
    <source>
        <dbReference type="Proteomes" id="UP000800092"/>
    </source>
</evidence>